<protein>
    <submittedName>
        <fullName evidence="6">LysR family transcriptional regulator</fullName>
    </submittedName>
</protein>
<comment type="similarity">
    <text evidence="1">Belongs to the LysR transcriptional regulatory family.</text>
</comment>
<dbReference type="Pfam" id="PF03466">
    <property type="entry name" value="LysR_substrate"/>
    <property type="match status" value="1"/>
</dbReference>
<reference evidence="6 7" key="1">
    <citation type="submission" date="2014-03" db="EMBL/GenBank/DDBJ databases">
        <title>Complete genome sequence of Pseudomonas stutzeri 19SMN4.</title>
        <authorList>
            <person name="Brunet-Galmes I."/>
            <person name="Nogales B."/>
            <person name="Busquets A."/>
            <person name="Pena A."/>
            <person name="Gomila M."/>
            <person name="Garcia-Valdes E."/>
            <person name="Lalucat J."/>
            <person name="Bennasar A."/>
            <person name="Bosch R."/>
        </authorList>
    </citation>
    <scope>NUCLEOTIDE SEQUENCE [LARGE SCALE GENOMIC DNA]</scope>
    <source>
        <strain evidence="6 7">19SMN4</strain>
    </source>
</reference>
<evidence type="ECO:0000256" key="1">
    <source>
        <dbReference type="ARBA" id="ARBA00009437"/>
    </source>
</evidence>
<dbReference type="GO" id="GO:0003677">
    <property type="term" value="F:DNA binding"/>
    <property type="evidence" value="ECO:0007669"/>
    <property type="project" value="UniProtKB-KW"/>
</dbReference>
<dbReference type="Pfam" id="PF00126">
    <property type="entry name" value="HTH_1"/>
    <property type="match status" value="1"/>
</dbReference>
<dbReference type="PATRIC" id="fig|316.97.peg.3194"/>
<dbReference type="Gene3D" id="1.10.10.10">
    <property type="entry name" value="Winged helix-like DNA-binding domain superfamily/Winged helix DNA-binding domain"/>
    <property type="match status" value="1"/>
</dbReference>
<gene>
    <name evidence="6" type="ORF">UIB01_15970</name>
</gene>
<dbReference type="SUPFAM" id="SSF53850">
    <property type="entry name" value="Periplasmic binding protein-like II"/>
    <property type="match status" value="1"/>
</dbReference>
<sequence>MTEPVEQSTTSSTPLLESDVLRTFVAIAESGSFTRAAGQVYRSTSAVSMQIKRLEETLGRSLFVREARLVRLTPAGETLLGYARRLLKLNEEAIAHFLQPALQGRVRFGTPADVGTRILPGLLALFARSHPGVEVDVSVARSIDMIERIDAGELDLALVTVGNLGQDDSRGEPVHSEPLVWAGRSGGIAALRSPLPLALASPDCAWRRQALDALDRIGRHYRIAYSSEQTSGQEAAMIADLAIAPYPASLLRPPLQCLDGQYGLPQLGDYRINLLRGSNRSEAVDILAKQVIAAFVEYRNPRGGRRAEPNEETRWHAG</sequence>
<dbReference type="InterPro" id="IPR000847">
    <property type="entry name" value="LysR_HTH_N"/>
</dbReference>
<dbReference type="PRINTS" id="PR00039">
    <property type="entry name" value="HTHLYSR"/>
</dbReference>
<dbReference type="Proteomes" id="UP000025238">
    <property type="component" value="Chromosome"/>
</dbReference>
<evidence type="ECO:0000256" key="2">
    <source>
        <dbReference type="ARBA" id="ARBA00023015"/>
    </source>
</evidence>
<dbReference type="AlphaFoldDB" id="A0A023WUS9"/>
<evidence type="ECO:0000313" key="6">
    <source>
        <dbReference type="EMBL" id="AHY43888.1"/>
    </source>
</evidence>
<keyword evidence="2" id="KW-0805">Transcription regulation</keyword>
<dbReference type="KEGG" id="pstu:UIB01_15970"/>
<dbReference type="Gene3D" id="3.40.190.10">
    <property type="entry name" value="Periplasmic binding protein-like II"/>
    <property type="match status" value="2"/>
</dbReference>
<dbReference type="PROSITE" id="PS50931">
    <property type="entry name" value="HTH_LYSR"/>
    <property type="match status" value="1"/>
</dbReference>
<dbReference type="PANTHER" id="PTHR30579">
    <property type="entry name" value="TRANSCRIPTIONAL REGULATOR"/>
    <property type="match status" value="1"/>
</dbReference>
<dbReference type="InterPro" id="IPR005119">
    <property type="entry name" value="LysR_subst-bd"/>
</dbReference>
<dbReference type="PANTHER" id="PTHR30579:SF7">
    <property type="entry name" value="HTH-TYPE TRANSCRIPTIONAL REGULATOR LRHA-RELATED"/>
    <property type="match status" value="1"/>
</dbReference>
<dbReference type="FunFam" id="1.10.10.10:FF:000001">
    <property type="entry name" value="LysR family transcriptional regulator"/>
    <property type="match status" value="1"/>
</dbReference>
<evidence type="ECO:0000256" key="3">
    <source>
        <dbReference type="ARBA" id="ARBA00023125"/>
    </source>
</evidence>
<evidence type="ECO:0000259" key="5">
    <source>
        <dbReference type="PROSITE" id="PS50931"/>
    </source>
</evidence>
<name>A0A023WUS9_STUST</name>
<evidence type="ECO:0000256" key="4">
    <source>
        <dbReference type="ARBA" id="ARBA00023163"/>
    </source>
</evidence>
<dbReference type="GO" id="GO:0003700">
    <property type="term" value="F:DNA-binding transcription factor activity"/>
    <property type="evidence" value="ECO:0007669"/>
    <property type="project" value="InterPro"/>
</dbReference>
<dbReference type="InterPro" id="IPR050176">
    <property type="entry name" value="LTTR"/>
</dbReference>
<dbReference type="SUPFAM" id="SSF46785">
    <property type="entry name" value="Winged helix' DNA-binding domain"/>
    <property type="match status" value="1"/>
</dbReference>
<evidence type="ECO:0000313" key="7">
    <source>
        <dbReference type="Proteomes" id="UP000025238"/>
    </source>
</evidence>
<accession>A0A023WUS9</accession>
<dbReference type="InterPro" id="IPR036390">
    <property type="entry name" value="WH_DNA-bd_sf"/>
</dbReference>
<proteinExistence type="inferred from homology"/>
<dbReference type="EMBL" id="CP007509">
    <property type="protein sequence ID" value="AHY43888.1"/>
    <property type="molecule type" value="Genomic_DNA"/>
</dbReference>
<organism evidence="6 7">
    <name type="scientific">Stutzerimonas stutzeri</name>
    <name type="common">Pseudomonas stutzeri</name>
    <dbReference type="NCBI Taxonomy" id="316"/>
    <lineage>
        <taxon>Bacteria</taxon>
        <taxon>Pseudomonadati</taxon>
        <taxon>Pseudomonadota</taxon>
        <taxon>Gammaproteobacteria</taxon>
        <taxon>Pseudomonadales</taxon>
        <taxon>Pseudomonadaceae</taxon>
        <taxon>Stutzerimonas</taxon>
    </lineage>
</organism>
<keyword evidence="3" id="KW-0238">DNA-binding</keyword>
<feature type="domain" description="HTH lysR-type" evidence="5">
    <location>
        <begin position="16"/>
        <end position="73"/>
    </location>
</feature>
<dbReference type="InterPro" id="IPR036388">
    <property type="entry name" value="WH-like_DNA-bd_sf"/>
</dbReference>
<keyword evidence="4" id="KW-0804">Transcription</keyword>